<evidence type="ECO:0000256" key="3">
    <source>
        <dbReference type="ARBA" id="ARBA00022692"/>
    </source>
</evidence>
<feature type="transmembrane region" description="Helical" evidence="8">
    <location>
        <begin position="192"/>
        <end position="208"/>
    </location>
</feature>
<feature type="transmembrane region" description="Helical" evidence="8">
    <location>
        <begin position="44"/>
        <end position="64"/>
    </location>
</feature>
<reference evidence="10" key="1">
    <citation type="submission" date="2021-02" db="EMBL/GenBank/DDBJ databases">
        <authorList>
            <person name="Dougan E. K."/>
            <person name="Rhodes N."/>
            <person name="Thang M."/>
            <person name="Chan C."/>
        </authorList>
    </citation>
    <scope>NUCLEOTIDE SEQUENCE</scope>
</reference>
<protein>
    <recommendedName>
        <fullName evidence="9">Potassium channel domain-containing protein</fullName>
    </recommendedName>
</protein>
<evidence type="ECO:0000256" key="8">
    <source>
        <dbReference type="SAM" id="Phobius"/>
    </source>
</evidence>
<dbReference type="PROSITE" id="PS00018">
    <property type="entry name" value="EF_HAND_1"/>
    <property type="match status" value="1"/>
</dbReference>
<dbReference type="InterPro" id="IPR018247">
    <property type="entry name" value="EF_Hand_1_Ca_BS"/>
</dbReference>
<feature type="domain" description="Potassium channel" evidence="9">
    <location>
        <begin position="50"/>
        <end position="120"/>
    </location>
</feature>
<keyword evidence="7" id="KW-0407">Ion channel</keyword>
<dbReference type="GO" id="GO:0022841">
    <property type="term" value="F:potassium ion leak channel activity"/>
    <property type="evidence" value="ECO:0007669"/>
    <property type="project" value="TreeGrafter"/>
</dbReference>
<feature type="domain" description="Potassium channel" evidence="9">
    <location>
        <begin position="172"/>
        <end position="242"/>
    </location>
</feature>
<keyword evidence="3 8" id="KW-0812">Transmembrane</keyword>
<dbReference type="EMBL" id="CAJNNW010025768">
    <property type="protein sequence ID" value="CAE8679504.1"/>
    <property type="molecule type" value="Genomic_DNA"/>
</dbReference>
<keyword evidence="2" id="KW-0813">Transport</keyword>
<keyword evidence="6 8" id="KW-0472">Membrane</keyword>
<evidence type="ECO:0000256" key="2">
    <source>
        <dbReference type="ARBA" id="ARBA00022448"/>
    </source>
</evidence>
<comment type="subcellular location">
    <subcellularLocation>
        <location evidence="1">Membrane</location>
        <topology evidence="1">Multi-pass membrane protein</topology>
    </subcellularLocation>
</comment>
<dbReference type="GO" id="GO:0005737">
    <property type="term" value="C:cytoplasm"/>
    <property type="evidence" value="ECO:0007669"/>
    <property type="project" value="UniProtKB-ARBA"/>
</dbReference>
<evidence type="ECO:0000256" key="1">
    <source>
        <dbReference type="ARBA" id="ARBA00004141"/>
    </source>
</evidence>
<evidence type="ECO:0000259" key="9">
    <source>
        <dbReference type="Pfam" id="PF07885"/>
    </source>
</evidence>
<evidence type="ECO:0000256" key="5">
    <source>
        <dbReference type="ARBA" id="ARBA00023065"/>
    </source>
</evidence>
<dbReference type="GO" id="GO:0015271">
    <property type="term" value="F:outward rectifier potassium channel activity"/>
    <property type="evidence" value="ECO:0007669"/>
    <property type="project" value="TreeGrafter"/>
</dbReference>
<accession>A0A813JDK2</accession>
<keyword evidence="4 8" id="KW-1133">Transmembrane helix</keyword>
<gene>
    <name evidence="10" type="ORF">PGLA2088_LOCUS21391</name>
</gene>
<name>A0A813JDK2_POLGL</name>
<organism evidence="10 11">
    <name type="scientific">Polarella glacialis</name>
    <name type="common">Dinoflagellate</name>
    <dbReference type="NCBI Taxonomy" id="89957"/>
    <lineage>
        <taxon>Eukaryota</taxon>
        <taxon>Sar</taxon>
        <taxon>Alveolata</taxon>
        <taxon>Dinophyceae</taxon>
        <taxon>Suessiales</taxon>
        <taxon>Suessiaceae</taxon>
        <taxon>Polarella</taxon>
    </lineage>
</organism>
<dbReference type="InterPro" id="IPR003280">
    <property type="entry name" value="2pore_dom_K_chnl"/>
</dbReference>
<dbReference type="SUPFAM" id="SSF81324">
    <property type="entry name" value="Voltage-gated potassium channels"/>
    <property type="match status" value="2"/>
</dbReference>
<dbReference type="GO" id="GO:0030322">
    <property type="term" value="P:stabilization of membrane potential"/>
    <property type="evidence" value="ECO:0007669"/>
    <property type="project" value="TreeGrafter"/>
</dbReference>
<dbReference type="AlphaFoldDB" id="A0A813JDK2"/>
<feature type="transmembrane region" description="Helical" evidence="8">
    <location>
        <begin position="169"/>
        <end position="186"/>
    </location>
</feature>
<feature type="transmembrane region" description="Helical" evidence="8">
    <location>
        <begin position="220"/>
        <end position="244"/>
    </location>
</feature>
<dbReference type="Proteomes" id="UP000626109">
    <property type="component" value="Unassembled WGS sequence"/>
</dbReference>
<dbReference type="PANTHER" id="PTHR11003">
    <property type="entry name" value="POTASSIUM CHANNEL, SUBFAMILY K"/>
    <property type="match status" value="1"/>
</dbReference>
<evidence type="ECO:0000313" key="10">
    <source>
        <dbReference type="EMBL" id="CAE8679504.1"/>
    </source>
</evidence>
<evidence type="ECO:0000256" key="7">
    <source>
        <dbReference type="ARBA" id="ARBA00023303"/>
    </source>
</evidence>
<keyword evidence="5" id="KW-0406">Ion transport</keyword>
<dbReference type="InterPro" id="IPR013099">
    <property type="entry name" value="K_chnl_dom"/>
</dbReference>
<evidence type="ECO:0000256" key="6">
    <source>
        <dbReference type="ARBA" id="ARBA00023136"/>
    </source>
</evidence>
<sequence>MAAKVPLLKFVDLEDVEVIKFHPTAEAVAVDEEQELHQRRSLKVSLAMIAAYCSIGIIWGRFAFDWSIIDSIYFVVVTMTTVGYGDKTFGTGGAMDQIVGGIYVFIGVAFIGVAAGIILDHVSVRAEKQFRKLTAEATRVMAEGGDHHTTQFDLDKELKILYQNLYKDAGLIALVVLVGSVCMMALEGWEFAPSFYFACVTMTTVGYGDRIPTNDASKLFVCCFILVSFGVISVSISNLAAVPFEVRKLTNISKVLSQFGETLDAQELTALCESDEVRKLRNRSQIERFKYNPHVSRAEFILWQLQKQGKISDDDLIPCTHSFDALDADCSGVLNQRDIADYLHSSLYTPRGTLEKAECSCTVT</sequence>
<feature type="transmembrane region" description="Helical" evidence="8">
    <location>
        <begin position="102"/>
        <end position="122"/>
    </location>
</feature>
<dbReference type="Pfam" id="PF07885">
    <property type="entry name" value="Ion_trans_2"/>
    <property type="match status" value="2"/>
</dbReference>
<dbReference type="GO" id="GO:0005886">
    <property type="term" value="C:plasma membrane"/>
    <property type="evidence" value="ECO:0007669"/>
    <property type="project" value="TreeGrafter"/>
</dbReference>
<proteinExistence type="predicted"/>
<dbReference type="PANTHER" id="PTHR11003:SF291">
    <property type="entry name" value="IP11374P"/>
    <property type="match status" value="1"/>
</dbReference>
<dbReference type="Gene3D" id="1.10.287.70">
    <property type="match status" value="2"/>
</dbReference>
<evidence type="ECO:0000256" key="4">
    <source>
        <dbReference type="ARBA" id="ARBA00022989"/>
    </source>
</evidence>
<comment type="caution">
    <text evidence="10">The sequence shown here is derived from an EMBL/GenBank/DDBJ whole genome shotgun (WGS) entry which is preliminary data.</text>
</comment>
<evidence type="ECO:0000313" key="11">
    <source>
        <dbReference type="Proteomes" id="UP000626109"/>
    </source>
</evidence>